<proteinExistence type="predicted"/>
<keyword evidence="1" id="KW-1133">Transmembrane helix</keyword>
<evidence type="ECO:0000256" key="1">
    <source>
        <dbReference type="SAM" id="Phobius"/>
    </source>
</evidence>
<feature type="transmembrane region" description="Helical" evidence="1">
    <location>
        <begin position="36"/>
        <end position="54"/>
    </location>
</feature>
<gene>
    <name evidence="2" type="ORF">Cch01nite_32720</name>
</gene>
<keyword evidence="1" id="KW-0812">Transmembrane</keyword>
<organism evidence="2 3">
    <name type="scientific">Cellulomonas chitinilytica</name>
    <dbReference type="NCBI Taxonomy" id="398759"/>
    <lineage>
        <taxon>Bacteria</taxon>
        <taxon>Bacillati</taxon>
        <taxon>Actinomycetota</taxon>
        <taxon>Actinomycetes</taxon>
        <taxon>Micrococcales</taxon>
        <taxon>Cellulomonadaceae</taxon>
        <taxon>Cellulomonas</taxon>
    </lineage>
</organism>
<dbReference type="AlphaFoldDB" id="A0A919P3G6"/>
<keyword evidence="1" id="KW-0472">Membrane</keyword>
<keyword evidence="3" id="KW-1185">Reference proteome</keyword>
<dbReference type="Proteomes" id="UP000632740">
    <property type="component" value="Unassembled WGS sequence"/>
</dbReference>
<evidence type="ECO:0000313" key="3">
    <source>
        <dbReference type="Proteomes" id="UP000632740"/>
    </source>
</evidence>
<name>A0A919P3G6_9CELL</name>
<evidence type="ECO:0000313" key="2">
    <source>
        <dbReference type="EMBL" id="GIG22548.1"/>
    </source>
</evidence>
<feature type="transmembrane region" description="Helical" evidence="1">
    <location>
        <begin position="90"/>
        <end position="120"/>
    </location>
</feature>
<accession>A0A919P3G6</accession>
<reference evidence="2" key="1">
    <citation type="submission" date="2021-01" db="EMBL/GenBank/DDBJ databases">
        <title>Whole genome shotgun sequence of Cellulomonas chitinilytica NBRC 110799.</title>
        <authorList>
            <person name="Komaki H."/>
            <person name="Tamura T."/>
        </authorList>
    </citation>
    <scope>NUCLEOTIDE SEQUENCE</scope>
    <source>
        <strain evidence="2">NBRC 110799</strain>
    </source>
</reference>
<dbReference type="EMBL" id="BONK01000012">
    <property type="protein sequence ID" value="GIG22548.1"/>
    <property type="molecule type" value="Genomic_DNA"/>
</dbReference>
<sequence length="228" mass="24404">MISDLPVKLAVVRTPDEAERFPAQAVLEDAPSTARHVRAVALGVLVGVVLAVAFADRWIWFLPLVVLAAAMVLAVVNWKIGSPAMYPVALVLTVAAFVVLRPAAGALVLVAALGGGWFAAHRGDEARRRRWARTAGLLERQVRTDAVVTALRSQVVSAPVNFKLEITLSSTTPGPDGSPLTWTFTTFSNAYFHPREGSGMTVWYDPDDPAVAAVAVVEQPSRVTAQSR</sequence>
<feature type="transmembrane region" description="Helical" evidence="1">
    <location>
        <begin position="59"/>
        <end position="78"/>
    </location>
</feature>
<comment type="caution">
    <text evidence="2">The sequence shown here is derived from an EMBL/GenBank/DDBJ whole genome shotgun (WGS) entry which is preliminary data.</text>
</comment>
<protein>
    <submittedName>
        <fullName evidence="2">Uncharacterized protein</fullName>
    </submittedName>
</protein>